<dbReference type="OrthoDB" id="7767499at2"/>
<accession>A0A2T5B0V9</accession>
<sequence length="304" mass="33616">MHVPIRGATSAAVTEAEETEAFIRGSAAGRASAEAWHAFFASYSHIVLVANSEDQRFHELKERLPETALFVFFNRVEKVLSKPFSGNSLLVTRSNQAGSELVYRGILGKTTALLAGPSFAGVLNLRTAFIERMNAISDFGTVPAGLLDLAAYFEELYPQGHTASSGFAMALWLCENVPAAKIVLTGFSGERGTKWKLFHIHDWTFEQTCLRILAEKDKLSIDGSGTRNPYALLTSRFPDIDAKDIAFGVAQTLSMRLEASNRQIDRLVSATAPLRAAYDLFRALKRKSKKERVLASRRKQRKTD</sequence>
<evidence type="ECO:0000313" key="1">
    <source>
        <dbReference type="EMBL" id="PTM92623.1"/>
    </source>
</evidence>
<name>A0A2T5B0V9_MYCDI</name>
<dbReference type="EMBL" id="PZZZ01000007">
    <property type="protein sequence ID" value="PTM92623.1"/>
    <property type="molecule type" value="Genomic_DNA"/>
</dbReference>
<evidence type="ECO:0000313" key="2">
    <source>
        <dbReference type="Proteomes" id="UP000241247"/>
    </source>
</evidence>
<dbReference type="RefSeq" id="WP_108004000.1">
    <property type="nucleotide sequence ID" value="NZ_JBHEEX010000004.1"/>
</dbReference>
<evidence type="ECO:0008006" key="3">
    <source>
        <dbReference type="Google" id="ProtNLM"/>
    </source>
</evidence>
<proteinExistence type="predicted"/>
<protein>
    <recommendedName>
        <fullName evidence="3">3-deoxy-manno-octulosonate cytidylyltransferase</fullName>
    </recommendedName>
</protein>
<organism evidence="1 2">
    <name type="scientific">Mycoplana dimorpha</name>
    <dbReference type="NCBI Taxonomy" id="28320"/>
    <lineage>
        <taxon>Bacteria</taxon>
        <taxon>Pseudomonadati</taxon>
        <taxon>Pseudomonadota</taxon>
        <taxon>Alphaproteobacteria</taxon>
        <taxon>Hyphomicrobiales</taxon>
        <taxon>Rhizobiaceae</taxon>
        <taxon>Mycoplana</taxon>
    </lineage>
</organism>
<keyword evidence="2" id="KW-1185">Reference proteome</keyword>
<dbReference type="Proteomes" id="UP000241247">
    <property type="component" value="Unassembled WGS sequence"/>
</dbReference>
<dbReference type="AlphaFoldDB" id="A0A2T5B0V9"/>
<comment type="caution">
    <text evidence="1">The sequence shown here is derived from an EMBL/GenBank/DDBJ whole genome shotgun (WGS) entry which is preliminary data.</text>
</comment>
<reference evidence="1 2" key="1">
    <citation type="submission" date="2018-04" db="EMBL/GenBank/DDBJ databases">
        <title>Genomic Encyclopedia of Type Strains, Phase IV (KMG-IV): sequencing the most valuable type-strain genomes for metagenomic binning, comparative biology and taxonomic classification.</title>
        <authorList>
            <person name="Goeker M."/>
        </authorList>
    </citation>
    <scope>NUCLEOTIDE SEQUENCE [LARGE SCALE GENOMIC DNA]</scope>
    <source>
        <strain evidence="1 2">DSM 7138</strain>
    </source>
</reference>
<gene>
    <name evidence="1" type="ORF">C7449_10734</name>
</gene>